<feature type="transmembrane region" description="Helical" evidence="1">
    <location>
        <begin position="168"/>
        <end position="192"/>
    </location>
</feature>
<keyword evidence="1" id="KW-0472">Membrane</keyword>
<dbReference type="OrthoDB" id="27602at10239"/>
<gene>
    <name evidence="2" type="primary">AMV160</name>
</gene>
<name>Q9EMN9_AMEPV</name>
<keyword evidence="1" id="KW-0812">Transmembrane</keyword>
<keyword evidence="1" id="KW-1133">Transmembrane helix</keyword>
<organism evidence="2 3">
    <name type="scientific">Amsacta moorei entomopoxvirus</name>
    <name type="common">AmEPV</name>
    <dbReference type="NCBI Taxonomy" id="28321"/>
    <lineage>
        <taxon>Viruses</taxon>
        <taxon>Varidnaviria</taxon>
        <taxon>Bamfordvirae</taxon>
        <taxon>Nucleocytoviricota</taxon>
        <taxon>Pokkesviricetes</taxon>
        <taxon>Chitovirales</taxon>
        <taxon>Poxviridae</taxon>
        <taxon>Entomopoxvirinae</taxon>
        <taxon>Betaentomopoxvirus</taxon>
    </lineage>
</organism>
<proteinExistence type="predicted"/>
<accession>Q9EMN9</accession>
<dbReference type="GeneID" id="1494750"/>
<sequence>MDINMFGYIIIFLIIAEIFAHTDIELCLYLNNIEYKEDINLINSDSNILLKHYNNLIIECDNEYKIINSINISQYKNITNNRIIYYKHKCFNNKSCLFVYSIEYNILYLFLIKKKILSVKEYVYMNDDIYNNCINNIVIDERLFKCNNNYILNPELFLKYINDYNKKYTIYILIIIIIILLLIITLLSIYYIRKSKIKKLNIYDKIMIS</sequence>
<organismHost>
    <name type="scientific">Amsacta</name>
    <dbReference type="NCBI Taxonomy" id="340055"/>
</organismHost>
<dbReference type="RefSeq" id="NP_064942.1">
    <property type="nucleotide sequence ID" value="NC_002520.1"/>
</dbReference>
<protein>
    <submittedName>
        <fullName evidence="2">AMV160</fullName>
    </submittedName>
</protein>
<dbReference type="KEGG" id="vg:1494750"/>
<evidence type="ECO:0000256" key="1">
    <source>
        <dbReference type="SAM" id="Phobius"/>
    </source>
</evidence>
<feature type="transmembrane region" description="Helical" evidence="1">
    <location>
        <begin position="95"/>
        <end position="112"/>
    </location>
</feature>
<evidence type="ECO:0000313" key="2">
    <source>
        <dbReference type="EMBL" id="AAG02866.1"/>
    </source>
</evidence>
<evidence type="ECO:0000313" key="3">
    <source>
        <dbReference type="Proteomes" id="UP000000872"/>
    </source>
</evidence>
<dbReference type="Proteomes" id="UP000000872">
    <property type="component" value="Segment"/>
</dbReference>
<keyword evidence="3" id="KW-1185">Reference proteome</keyword>
<feature type="transmembrane region" description="Helical" evidence="1">
    <location>
        <begin position="6"/>
        <end position="30"/>
    </location>
</feature>
<reference evidence="2 3" key="1">
    <citation type="journal article" date="2000" name="Virology">
        <title>Complete genomic sequence of the Amsacta moorei entomopoxvirus: analysis and comparison with other poxviruses.</title>
        <authorList>
            <person name="Bawden A.L."/>
            <person name="Glassberg K.J."/>
            <person name="Diggans J."/>
            <person name="Shaw R."/>
            <person name="Farmerie W."/>
            <person name="Moyer R.W."/>
        </authorList>
    </citation>
    <scope>NUCLEOTIDE SEQUENCE [LARGE SCALE GENOMIC DNA]</scope>
</reference>
<dbReference type="EMBL" id="AF250284">
    <property type="protein sequence ID" value="AAG02866.1"/>
    <property type="molecule type" value="Genomic_DNA"/>
</dbReference>